<dbReference type="InterPro" id="IPR001245">
    <property type="entry name" value="Ser-Thr/Tyr_kinase_cat_dom"/>
</dbReference>
<dbReference type="InterPro" id="IPR001660">
    <property type="entry name" value="SAM"/>
</dbReference>
<dbReference type="SMART" id="SM00698">
    <property type="entry name" value="MORN"/>
    <property type="match status" value="5"/>
</dbReference>
<dbReference type="Pfam" id="PF02493">
    <property type="entry name" value="MORN"/>
    <property type="match status" value="5"/>
</dbReference>
<protein>
    <submittedName>
        <fullName evidence="9">Kinase domain containing protein</fullName>
    </submittedName>
</protein>
<dbReference type="Gene3D" id="3.30.200.20">
    <property type="entry name" value="Phosphorylase Kinase, domain 1"/>
    <property type="match status" value="1"/>
</dbReference>
<dbReference type="Proteomes" id="UP000039865">
    <property type="component" value="Unassembled WGS sequence"/>
</dbReference>
<dbReference type="AlphaFoldDB" id="A0A078ASK6"/>
<dbReference type="OrthoDB" id="312720at2759"/>
<dbReference type="Gene3D" id="1.10.510.10">
    <property type="entry name" value="Transferase(Phosphotransferase) domain 1"/>
    <property type="match status" value="1"/>
</dbReference>
<keyword evidence="4 5" id="KW-0067">ATP-binding</keyword>
<feature type="domain" description="SAM" evidence="8">
    <location>
        <begin position="250"/>
        <end position="314"/>
    </location>
</feature>
<feature type="binding site" evidence="5">
    <location>
        <position position="515"/>
    </location>
    <ligand>
        <name>ATP</name>
        <dbReference type="ChEBI" id="CHEBI:30616"/>
    </ligand>
</feature>
<evidence type="ECO:0000256" key="5">
    <source>
        <dbReference type="PROSITE-ProRule" id="PRU10141"/>
    </source>
</evidence>
<feature type="domain" description="Protein kinase" evidence="7">
    <location>
        <begin position="487"/>
        <end position="747"/>
    </location>
</feature>
<dbReference type="PANTHER" id="PTHR44329">
    <property type="entry name" value="SERINE/THREONINE-PROTEIN KINASE TNNI3K-RELATED"/>
    <property type="match status" value="1"/>
</dbReference>
<evidence type="ECO:0000256" key="6">
    <source>
        <dbReference type="SAM" id="MobiDB-lite"/>
    </source>
</evidence>
<proteinExistence type="predicted"/>
<dbReference type="SUPFAM" id="SSF47769">
    <property type="entry name" value="SAM/Pointed domain"/>
    <property type="match status" value="1"/>
</dbReference>
<dbReference type="InterPro" id="IPR051681">
    <property type="entry name" value="Ser/Thr_Kinases-Pseudokinases"/>
</dbReference>
<keyword evidence="3 5" id="KW-0547">Nucleotide-binding</keyword>
<dbReference type="PROSITE" id="PS50105">
    <property type="entry name" value="SAM_DOMAIN"/>
    <property type="match status" value="1"/>
</dbReference>
<dbReference type="Pfam" id="PF07647">
    <property type="entry name" value="SAM_2"/>
    <property type="match status" value="1"/>
</dbReference>
<dbReference type="PANTHER" id="PTHR44329:SF298">
    <property type="entry name" value="MIXED LINEAGE KINASE DOMAIN-LIKE PROTEIN"/>
    <property type="match status" value="1"/>
</dbReference>
<dbReference type="SUPFAM" id="SSF56112">
    <property type="entry name" value="Protein kinase-like (PK-like)"/>
    <property type="match status" value="1"/>
</dbReference>
<feature type="region of interest" description="Disordered" evidence="6">
    <location>
        <begin position="1"/>
        <end position="24"/>
    </location>
</feature>
<keyword evidence="9" id="KW-0808">Transferase</keyword>
<reference evidence="9 10" key="1">
    <citation type="submission" date="2014-06" db="EMBL/GenBank/DDBJ databases">
        <authorList>
            <person name="Swart Estienne"/>
        </authorList>
    </citation>
    <scope>NUCLEOTIDE SEQUENCE [LARGE SCALE GENOMIC DNA]</scope>
    <source>
        <strain evidence="9 10">130c</strain>
    </source>
</reference>
<name>A0A078ASK6_STYLE</name>
<dbReference type="SUPFAM" id="SSF82185">
    <property type="entry name" value="Histone H3 K4-specific methyltransferase SET7/9 N-terminal domain"/>
    <property type="match status" value="1"/>
</dbReference>
<dbReference type="InterPro" id="IPR017441">
    <property type="entry name" value="Protein_kinase_ATP_BS"/>
</dbReference>
<dbReference type="Gene3D" id="1.10.150.50">
    <property type="entry name" value="Transcription Factor, Ets-1"/>
    <property type="match status" value="1"/>
</dbReference>
<keyword evidence="9" id="KW-0418">Kinase</keyword>
<gene>
    <name evidence="9" type="primary">Contig11700.g12513</name>
    <name evidence="9" type="ORF">STYLEM_14526</name>
</gene>
<dbReference type="Gene3D" id="2.20.110.10">
    <property type="entry name" value="Histone H3 K4-specific methyltransferase SET7/9 N-terminal domain"/>
    <property type="match status" value="2"/>
</dbReference>
<dbReference type="PROSITE" id="PS00108">
    <property type="entry name" value="PROTEIN_KINASE_ST"/>
    <property type="match status" value="1"/>
</dbReference>
<evidence type="ECO:0000313" key="9">
    <source>
        <dbReference type="EMBL" id="CDW85450.1"/>
    </source>
</evidence>
<dbReference type="GO" id="GO:0004674">
    <property type="term" value="F:protein serine/threonine kinase activity"/>
    <property type="evidence" value="ECO:0007669"/>
    <property type="project" value="UniProtKB-KW"/>
</dbReference>
<dbReference type="InterPro" id="IPR011009">
    <property type="entry name" value="Kinase-like_dom_sf"/>
</dbReference>
<dbReference type="CDD" id="cd13999">
    <property type="entry name" value="STKc_MAP3K-like"/>
    <property type="match status" value="1"/>
</dbReference>
<dbReference type="PROSITE" id="PS00107">
    <property type="entry name" value="PROTEIN_KINASE_ATP"/>
    <property type="match status" value="1"/>
</dbReference>
<keyword evidence="10" id="KW-1185">Reference proteome</keyword>
<dbReference type="FunCoup" id="A0A078ASK6">
    <property type="interactions" value="4"/>
</dbReference>
<evidence type="ECO:0000259" key="8">
    <source>
        <dbReference type="PROSITE" id="PS50105"/>
    </source>
</evidence>
<dbReference type="InterPro" id="IPR013761">
    <property type="entry name" value="SAM/pointed_sf"/>
</dbReference>
<dbReference type="Pfam" id="PF07714">
    <property type="entry name" value="PK_Tyr_Ser-Thr"/>
    <property type="match status" value="1"/>
</dbReference>
<organism evidence="9 10">
    <name type="scientific">Stylonychia lemnae</name>
    <name type="common">Ciliate</name>
    <dbReference type="NCBI Taxonomy" id="5949"/>
    <lineage>
        <taxon>Eukaryota</taxon>
        <taxon>Sar</taxon>
        <taxon>Alveolata</taxon>
        <taxon>Ciliophora</taxon>
        <taxon>Intramacronucleata</taxon>
        <taxon>Spirotrichea</taxon>
        <taxon>Stichotrichia</taxon>
        <taxon>Sporadotrichida</taxon>
        <taxon>Oxytrichidae</taxon>
        <taxon>Stylonychinae</taxon>
        <taxon>Stylonychia</taxon>
    </lineage>
</organism>
<dbReference type="PRINTS" id="PR00109">
    <property type="entry name" value="TYRKINASE"/>
</dbReference>
<evidence type="ECO:0000313" key="10">
    <source>
        <dbReference type="Proteomes" id="UP000039865"/>
    </source>
</evidence>
<dbReference type="InterPro" id="IPR003409">
    <property type="entry name" value="MORN"/>
</dbReference>
<evidence type="ECO:0000256" key="2">
    <source>
        <dbReference type="ARBA" id="ARBA00022737"/>
    </source>
</evidence>
<evidence type="ECO:0000256" key="1">
    <source>
        <dbReference type="ARBA" id="ARBA00022527"/>
    </source>
</evidence>
<keyword evidence="1" id="KW-0723">Serine/threonine-protein kinase</keyword>
<evidence type="ECO:0000256" key="4">
    <source>
        <dbReference type="ARBA" id="ARBA00022840"/>
    </source>
</evidence>
<dbReference type="OMA" id="EHHDNNI"/>
<dbReference type="InterPro" id="IPR000719">
    <property type="entry name" value="Prot_kinase_dom"/>
</dbReference>
<dbReference type="InterPro" id="IPR008271">
    <property type="entry name" value="Ser/Thr_kinase_AS"/>
</dbReference>
<dbReference type="PROSITE" id="PS50011">
    <property type="entry name" value="PROTEIN_KINASE_DOM"/>
    <property type="match status" value="1"/>
</dbReference>
<dbReference type="SMART" id="SM00454">
    <property type="entry name" value="SAM"/>
    <property type="match status" value="1"/>
</dbReference>
<dbReference type="InParanoid" id="A0A078ASK6"/>
<dbReference type="GO" id="GO:0005524">
    <property type="term" value="F:ATP binding"/>
    <property type="evidence" value="ECO:0007669"/>
    <property type="project" value="UniProtKB-UniRule"/>
</dbReference>
<sequence length="762" mass="89009">MGNIQNTLRGGDQDGEGSDLPRTTVIHYHNGDKYEGQILKNLRDGYGIYICADKDKRSNYEYLGYWKNNLRDGEGKCYFYNGDLYAGEWKTGKRHGRGDHFYRKGERYTGDWKNDMREGQGTLISSNGAKYEGLFKQDKKHLKGKMTLPDSSVFEEYWEYGVLVEHKKVNDGDKDQLPTHTEILTASMMKMNQQIKNHKKGLIDNHAVAKKNTHNKLKNDLHNNINNHRKVNTYSQISNLLNKKPDVLQWSLDDVCSWLEATNLQQFEHLFKKCLIDGYILTQIKEHDLEVHLKIEQLGYRKRIMKELYFLKVLWIKLSGGLDAHGLNLSDKSSIMYESQYLMDQSSFNIQQDTTLKLFGTEAESISPEKDTNRSTYKRRRTNQNLVLSMAALQNTSTSKYNNTSRSQISNEMNNASQNNIFGKQNQNRSRQYENEMFIDEKNQMDNNNEEIEDEEDDEYLNQLGLVKCFKASGFNFFIDFEELTFDLKSDFIGGGGYGDVFQGKWLGTRVAIKKFGKRYLTKKAVKDFIKEIEVVNQLRHPNIVLYMGVSLDQNNFYYMITEFVNKGSLFELLHQKKVILDDDRIMRIAKQMAMALQYLHRKKILHCDLKSQNILLNDDWTVKICDFGLARYKEKFQKDNHGKIGTPHWMAPEILRGEKYLEPSDVYSFGVILWEMLIGEIPYMGRSIAQITGVVGYHQEKLFVPLRCNKHLRKIVNNCLIYEPHRRPTFDHILKYIERVERKPRFETTTPLINKLGDFLS</sequence>
<accession>A0A078ASK6</accession>
<keyword evidence="2" id="KW-0677">Repeat</keyword>
<dbReference type="SMART" id="SM00220">
    <property type="entry name" value="S_TKc"/>
    <property type="match status" value="1"/>
</dbReference>
<evidence type="ECO:0000256" key="3">
    <source>
        <dbReference type="ARBA" id="ARBA00022741"/>
    </source>
</evidence>
<evidence type="ECO:0000259" key="7">
    <source>
        <dbReference type="PROSITE" id="PS50011"/>
    </source>
</evidence>
<dbReference type="EMBL" id="CCKQ01013746">
    <property type="protein sequence ID" value="CDW85450.1"/>
    <property type="molecule type" value="Genomic_DNA"/>
</dbReference>